<dbReference type="SUPFAM" id="SSF48317">
    <property type="entry name" value="Acid phosphatase/Vanadium-dependent haloperoxidase"/>
    <property type="match status" value="1"/>
</dbReference>
<evidence type="ECO:0000256" key="7">
    <source>
        <dbReference type="SAM" id="Phobius"/>
    </source>
</evidence>
<reference evidence="10" key="1">
    <citation type="journal article" date="2019" name="Int. J. Syst. Evol. Microbiol.">
        <title>The Global Catalogue of Microorganisms (GCM) 10K type strain sequencing project: providing services to taxonomists for standard genome sequencing and annotation.</title>
        <authorList>
            <consortium name="The Broad Institute Genomics Platform"/>
            <consortium name="The Broad Institute Genome Sequencing Center for Infectious Disease"/>
            <person name="Wu L."/>
            <person name="Ma J."/>
        </authorList>
    </citation>
    <scope>NUCLEOTIDE SEQUENCE [LARGE SCALE GENOMIC DNA]</scope>
    <source>
        <strain evidence="10">JCM 16544</strain>
    </source>
</reference>
<dbReference type="PANTHER" id="PTHR14969:SF62">
    <property type="entry name" value="DECAPRENYLPHOSPHORYL-5-PHOSPHORIBOSE PHOSPHATASE RV3807C-RELATED"/>
    <property type="match status" value="1"/>
</dbReference>
<evidence type="ECO:0000256" key="3">
    <source>
        <dbReference type="ARBA" id="ARBA00022692"/>
    </source>
</evidence>
<dbReference type="Pfam" id="PF01569">
    <property type="entry name" value="PAP2"/>
    <property type="match status" value="1"/>
</dbReference>
<keyword evidence="10" id="KW-1185">Reference proteome</keyword>
<evidence type="ECO:0000256" key="4">
    <source>
        <dbReference type="ARBA" id="ARBA00022801"/>
    </source>
</evidence>
<feature type="transmembrane region" description="Helical" evidence="7">
    <location>
        <begin position="141"/>
        <end position="162"/>
    </location>
</feature>
<evidence type="ECO:0000256" key="2">
    <source>
        <dbReference type="ARBA" id="ARBA00022475"/>
    </source>
</evidence>
<accession>A0ABP7AFI3</accession>
<keyword evidence="6 7" id="KW-0472">Membrane</keyword>
<evidence type="ECO:0000259" key="8">
    <source>
        <dbReference type="SMART" id="SM00014"/>
    </source>
</evidence>
<feature type="transmembrane region" description="Helical" evidence="7">
    <location>
        <begin position="35"/>
        <end position="58"/>
    </location>
</feature>
<dbReference type="Gene3D" id="1.20.144.10">
    <property type="entry name" value="Phosphatidic acid phosphatase type 2/haloperoxidase"/>
    <property type="match status" value="1"/>
</dbReference>
<name>A0ABP7AFI3_9MICO</name>
<dbReference type="SMART" id="SM00014">
    <property type="entry name" value="acidPPc"/>
    <property type="match status" value="1"/>
</dbReference>
<gene>
    <name evidence="9" type="ORF">GCM10022200_12430</name>
</gene>
<keyword evidence="5 7" id="KW-1133">Transmembrane helix</keyword>
<keyword evidence="4" id="KW-0378">Hydrolase</keyword>
<keyword evidence="2" id="KW-1003">Cell membrane</keyword>
<protein>
    <recommendedName>
        <fullName evidence="8">Phosphatidic acid phosphatase type 2/haloperoxidase domain-containing protein</fullName>
    </recommendedName>
</protein>
<comment type="subcellular location">
    <subcellularLocation>
        <location evidence="1">Cell membrane</location>
        <topology evidence="1">Multi-pass membrane protein</topology>
    </subcellularLocation>
</comment>
<evidence type="ECO:0000313" key="9">
    <source>
        <dbReference type="EMBL" id="GAA3631084.1"/>
    </source>
</evidence>
<dbReference type="Proteomes" id="UP001501697">
    <property type="component" value="Unassembled WGS sequence"/>
</dbReference>
<evidence type="ECO:0000256" key="6">
    <source>
        <dbReference type="ARBA" id="ARBA00023136"/>
    </source>
</evidence>
<evidence type="ECO:0000256" key="5">
    <source>
        <dbReference type="ARBA" id="ARBA00022989"/>
    </source>
</evidence>
<organism evidence="9 10">
    <name type="scientific">Microbacterium awajiense</name>
    <dbReference type="NCBI Taxonomy" id="415214"/>
    <lineage>
        <taxon>Bacteria</taxon>
        <taxon>Bacillati</taxon>
        <taxon>Actinomycetota</taxon>
        <taxon>Actinomycetes</taxon>
        <taxon>Micrococcales</taxon>
        <taxon>Microbacteriaceae</taxon>
        <taxon>Microbacterium</taxon>
    </lineage>
</organism>
<dbReference type="InterPro" id="IPR036938">
    <property type="entry name" value="PAP2/HPO_sf"/>
</dbReference>
<keyword evidence="3 7" id="KW-0812">Transmembrane</keyword>
<proteinExistence type="predicted"/>
<evidence type="ECO:0000313" key="10">
    <source>
        <dbReference type="Proteomes" id="UP001501697"/>
    </source>
</evidence>
<dbReference type="EMBL" id="BAAAYU010000003">
    <property type="protein sequence ID" value="GAA3631084.1"/>
    <property type="molecule type" value="Genomic_DNA"/>
</dbReference>
<dbReference type="InterPro" id="IPR000326">
    <property type="entry name" value="PAP2/HPO"/>
</dbReference>
<dbReference type="PANTHER" id="PTHR14969">
    <property type="entry name" value="SPHINGOSINE-1-PHOSPHATE PHOSPHOHYDROLASE"/>
    <property type="match status" value="1"/>
</dbReference>
<sequence>MAQSLRTPGALGVIAELARHRSGPAARRHEAVRVALLRAVVLSGLGAIAVLAAAGRVIRLLDGDDPREDRAVRALQDALGHRPGDGDAVGATASAQSGEPREMLDVLTAPLSWYSGVPQTIANGAIWCGATWLLTRDRRSAIAPATALALETTCFVASAALVRRPRPDRVWRPEQPHATSSFPSGHTAAAFALHGTLADLLDRHGARGARLLGPILRYGIPGAIAFSRVYRGQHHISDTVAGVALGVWSAGVVRRAMLSS</sequence>
<feature type="domain" description="Phosphatidic acid phosphatase type 2/haloperoxidase" evidence="8">
    <location>
        <begin position="142"/>
        <end position="254"/>
    </location>
</feature>
<comment type="caution">
    <text evidence="9">The sequence shown here is derived from an EMBL/GenBank/DDBJ whole genome shotgun (WGS) entry which is preliminary data.</text>
</comment>
<evidence type="ECO:0000256" key="1">
    <source>
        <dbReference type="ARBA" id="ARBA00004651"/>
    </source>
</evidence>